<dbReference type="RefSeq" id="WP_153824485.1">
    <property type="nucleotide sequence ID" value="NZ_WJIE01000020.1"/>
</dbReference>
<organism evidence="1 2">
    <name type="scientific">Polyangium spumosum</name>
    <dbReference type="NCBI Taxonomy" id="889282"/>
    <lineage>
        <taxon>Bacteria</taxon>
        <taxon>Pseudomonadati</taxon>
        <taxon>Myxococcota</taxon>
        <taxon>Polyangia</taxon>
        <taxon>Polyangiales</taxon>
        <taxon>Polyangiaceae</taxon>
        <taxon>Polyangium</taxon>
    </lineage>
</organism>
<evidence type="ECO:0000313" key="1">
    <source>
        <dbReference type="EMBL" id="MRG97705.1"/>
    </source>
</evidence>
<evidence type="ECO:0000313" key="2">
    <source>
        <dbReference type="Proteomes" id="UP000440224"/>
    </source>
</evidence>
<evidence type="ECO:0008006" key="3">
    <source>
        <dbReference type="Google" id="ProtNLM"/>
    </source>
</evidence>
<dbReference type="Proteomes" id="UP000440224">
    <property type="component" value="Unassembled WGS sequence"/>
</dbReference>
<dbReference type="InterPro" id="IPR036513">
    <property type="entry name" value="STAS_dom_sf"/>
</dbReference>
<gene>
    <name evidence="1" type="ORF">GF068_38150</name>
</gene>
<name>A0A6N7Q4V3_9BACT</name>
<dbReference type="Gene3D" id="3.30.750.24">
    <property type="entry name" value="STAS domain"/>
    <property type="match status" value="1"/>
</dbReference>
<sequence>MSALGDLSVSLRDFAANADAEGQSLVLTLSGNADMAAKDSLDALLPRLHGEALRLGAAEVRVDFQKLEFMNSSCFKSFVSWISEVVDLDPSKQYKIRLASNPEMHWQRRSLHALRCFAVDLITIEP</sequence>
<dbReference type="EMBL" id="WJIE01000020">
    <property type="protein sequence ID" value="MRG97705.1"/>
    <property type="molecule type" value="Genomic_DNA"/>
</dbReference>
<accession>A0A6N7Q4V3</accession>
<proteinExistence type="predicted"/>
<protein>
    <recommendedName>
        <fullName evidence="3">STAS domain-containing protein</fullName>
    </recommendedName>
</protein>
<keyword evidence="2" id="KW-1185">Reference proteome</keyword>
<reference evidence="1 2" key="1">
    <citation type="submission" date="2019-10" db="EMBL/GenBank/DDBJ databases">
        <title>A soil myxobacterium in the family Polyangiaceae.</title>
        <authorList>
            <person name="Li Y."/>
            <person name="Wang J."/>
        </authorList>
    </citation>
    <scope>NUCLEOTIDE SEQUENCE [LARGE SCALE GENOMIC DNA]</scope>
    <source>
        <strain evidence="1 2">DSM 14734</strain>
    </source>
</reference>
<dbReference type="OrthoDB" id="5521081at2"/>
<dbReference type="AlphaFoldDB" id="A0A6N7Q4V3"/>
<comment type="caution">
    <text evidence="1">The sequence shown here is derived from an EMBL/GenBank/DDBJ whole genome shotgun (WGS) entry which is preliminary data.</text>
</comment>